<evidence type="ECO:0000256" key="6">
    <source>
        <dbReference type="ARBA" id="ARBA00023136"/>
    </source>
</evidence>
<accession>A0ABU5U1U1</accession>
<feature type="transmembrane region" description="Helical" evidence="7">
    <location>
        <begin position="367"/>
        <end position="389"/>
    </location>
</feature>
<evidence type="ECO:0000256" key="5">
    <source>
        <dbReference type="ARBA" id="ARBA00022989"/>
    </source>
</evidence>
<dbReference type="EMBL" id="JAYGHT010000130">
    <property type="protein sequence ID" value="MEA5521162.1"/>
    <property type="molecule type" value="Genomic_DNA"/>
</dbReference>
<dbReference type="PANTHER" id="PTHR30043:SF1">
    <property type="entry name" value="ABC TRANSPORT SYSTEM PERMEASE PROTEIN P69"/>
    <property type="match status" value="1"/>
</dbReference>
<dbReference type="InterPro" id="IPR000515">
    <property type="entry name" value="MetI-like"/>
</dbReference>
<feature type="transmembrane region" description="Helical" evidence="7">
    <location>
        <begin position="515"/>
        <end position="534"/>
    </location>
</feature>
<feature type="transmembrane region" description="Helical" evidence="7">
    <location>
        <begin position="176"/>
        <end position="195"/>
    </location>
</feature>
<comment type="similarity">
    <text evidence="7">Belongs to the binding-protein-dependent transport system permease family.</text>
</comment>
<evidence type="ECO:0000256" key="7">
    <source>
        <dbReference type="RuleBase" id="RU363032"/>
    </source>
</evidence>
<keyword evidence="2 7" id="KW-0813">Transport</keyword>
<feature type="domain" description="ABC transmembrane type-1" evidence="8">
    <location>
        <begin position="363"/>
        <end position="564"/>
    </location>
</feature>
<keyword evidence="6 7" id="KW-0472">Membrane</keyword>
<organism evidence="9 10">
    <name type="scientific">Limnoraphis robusta CCNP1315</name>
    <dbReference type="NCBI Taxonomy" id="3110306"/>
    <lineage>
        <taxon>Bacteria</taxon>
        <taxon>Bacillati</taxon>
        <taxon>Cyanobacteriota</taxon>
        <taxon>Cyanophyceae</taxon>
        <taxon>Oscillatoriophycideae</taxon>
        <taxon>Oscillatoriales</taxon>
        <taxon>Sirenicapillariaceae</taxon>
        <taxon>Limnoraphis</taxon>
    </lineage>
</organism>
<gene>
    <name evidence="9" type="ORF">VB854_19670</name>
</gene>
<evidence type="ECO:0000313" key="9">
    <source>
        <dbReference type="EMBL" id="MEA5521162.1"/>
    </source>
</evidence>
<protein>
    <submittedName>
        <fullName evidence="9">ABC transporter permease subunit</fullName>
    </submittedName>
</protein>
<feature type="transmembrane region" description="Helical" evidence="7">
    <location>
        <begin position="12"/>
        <end position="35"/>
    </location>
</feature>
<feature type="transmembrane region" description="Helical" evidence="7">
    <location>
        <begin position="303"/>
        <end position="323"/>
    </location>
</feature>
<feature type="transmembrane region" description="Helical" evidence="7">
    <location>
        <begin position="215"/>
        <end position="234"/>
    </location>
</feature>
<proteinExistence type="inferred from homology"/>
<feature type="transmembrane region" description="Helical" evidence="7">
    <location>
        <begin position="409"/>
        <end position="427"/>
    </location>
</feature>
<evidence type="ECO:0000256" key="3">
    <source>
        <dbReference type="ARBA" id="ARBA00022475"/>
    </source>
</evidence>
<feature type="transmembrane region" description="Helical" evidence="7">
    <location>
        <begin position="546"/>
        <end position="567"/>
    </location>
</feature>
<dbReference type="Proteomes" id="UP001301728">
    <property type="component" value="Unassembled WGS sequence"/>
</dbReference>
<dbReference type="InterPro" id="IPR035906">
    <property type="entry name" value="MetI-like_sf"/>
</dbReference>
<dbReference type="CDD" id="cd06261">
    <property type="entry name" value="TM_PBP2"/>
    <property type="match status" value="2"/>
</dbReference>
<dbReference type="PROSITE" id="PS50928">
    <property type="entry name" value="ABC_TM1"/>
    <property type="match status" value="2"/>
</dbReference>
<evidence type="ECO:0000256" key="4">
    <source>
        <dbReference type="ARBA" id="ARBA00022692"/>
    </source>
</evidence>
<name>A0ABU5U1U1_9CYAN</name>
<reference evidence="9 10" key="1">
    <citation type="submission" date="2023-12" db="EMBL/GenBank/DDBJ databases">
        <title>Baltic Sea Cyanobacteria.</title>
        <authorList>
            <person name="Delbaje E."/>
            <person name="Fewer D.P."/>
            <person name="Shishido T.K."/>
        </authorList>
    </citation>
    <scope>NUCLEOTIDE SEQUENCE [LARGE SCALE GENOMIC DNA]</scope>
    <source>
        <strain evidence="9 10">CCNP 1315</strain>
    </source>
</reference>
<evidence type="ECO:0000313" key="10">
    <source>
        <dbReference type="Proteomes" id="UP001301728"/>
    </source>
</evidence>
<feature type="transmembrane region" description="Helical" evidence="7">
    <location>
        <begin position="132"/>
        <end position="155"/>
    </location>
</feature>
<feature type="domain" description="ABC transmembrane type-1" evidence="8">
    <location>
        <begin position="74"/>
        <end position="267"/>
    </location>
</feature>
<keyword evidence="10" id="KW-1185">Reference proteome</keyword>
<dbReference type="PANTHER" id="PTHR30043">
    <property type="entry name" value="PHOSPHONATES TRANSPORT SYSTEM PERMEASE PROTEIN"/>
    <property type="match status" value="1"/>
</dbReference>
<comment type="subcellular location">
    <subcellularLocation>
        <location evidence="1 7">Cell membrane</location>
        <topology evidence="1 7">Multi-pass membrane protein</topology>
    </subcellularLocation>
</comment>
<feature type="transmembrane region" description="Helical" evidence="7">
    <location>
        <begin position="78"/>
        <end position="98"/>
    </location>
</feature>
<dbReference type="RefSeq" id="WP_323274370.1">
    <property type="nucleotide sequence ID" value="NZ_JAYGHT010000130.1"/>
</dbReference>
<dbReference type="SUPFAM" id="SSF161098">
    <property type="entry name" value="MetI-like"/>
    <property type="match status" value="2"/>
</dbReference>
<comment type="caution">
    <text evidence="9">The sequence shown here is derived from an EMBL/GenBank/DDBJ whole genome shotgun (WGS) entry which is preliminary data.</text>
</comment>
<feature type="transmembrane region" description="Helical" evidence="7">
    <location>
        <begin position="434"/>
        <end position="456"/>
    </location>
</feature>
<keyword evidence="4 7" id="KW-0812">Transmembrane</keyword>
<feature type="transmembrane region" description="Helical" evidence="7">
    <location>
        <begin position="246"/>
        <end position="263"/>
    </location>
</feature>
<evidence type="ECO:0000256" key="1">
    <source>
        <dbReference type="ARBA" id="ARBA00004651"/>
    </source>
</evidence>
<keyword evidence="5 7" id="KW-1133">Transmembrane helix</keyword>
<dbReference type="Pfam" id="PF00528">
    <property type="entry name" value="BPD_transp_1"/>
    <property type="match status" value="2"/>
</dbReference>
<evidence type="ECO:0000256" key="2">
    <source>
        <dbReference type="ARBA" id="ARBA00022448"/>
    </source>
</evidence>
<dbReference type="Gene3D" id="1.10.3720.10">
    <property type="entry name" value="MetI-like"/>
    <property type="match status" value="2"/>
</dbReference>
<keyword evidence="3" id="KW-1003">Cell membrane</keyword>
<evidence type="ECO:0000259" key="8">
    <source>
        <dbReference type="PROSITE" id="PS50928"/>
    </source>
</evidence>
<sequence length="572" mass="63844">MNSTVKIKRPSLINWKTVWLIITTLSLIWSFQIAGIFQQELVNFGGFSLVKPFLKAAFSPELNREFIQLTLEASLKTLSFAVCGTVFSIFIGVIGGLFSSEIWWRSLSPNSLATPWLFVRSLLAIPRSIHEAIWGLFFINIFGLDPLVAIFAIAIPFGSITAKVFSDILDETPRQALTALLSSGISPLNAFLYTLFPQAFLNLLSYTFYRFECSIRSATLLGIIGAGGLGYEILLSLQSLRYHQVWTLLIALVILTGLTDLWSSSLRHRLGAPSRLDLNILQLKTDKKYNENSENIAVKKYCFPSFVTLSGYFTLILICFSFWDINADFSKLWSPRTWQLFVSILQEALPPDFSELEQLFTLAQQTLALSILAIIIAGLGGILLSFPAANNFLLPGGIFDFSQNKNPPLFNFGIVIWGISRFILLFARSVPEPIWALIFMFILFPGILPGAIALGLHNLGILGRLMAEVTENLDQRPLRSLSGLGATSPQVFIYGVLPLTLPRFIAYILYRWEVCIRATVIVGLVGAGGLGRLLTEQLSSFDYNSVLATLIVFVFLTIFVDFISHFMRKTLR</sequence>